<feature type="compositionally biased region" description="Acidic residues" evidence="1">
    <location>
        <begin position="103"/>
        <end position="148"/>
    </location>
</feature>
<accession>A0A8J5VUP1</accession>
<dbReference type="Proteomes" id="UP000729402">
    <property type="component" value="Unassembled WGS sequence"/>
</dbReference>
<name>A0A8J5VUP1_ZIZPA</name>
<reference evidence="2" key="1">
    <citation type="journal article" date="2021" name="bioRxiv">
        <title>Whole Genome Assembly and Annotation of Northern Wild Rice, Zizania palustris L., Supports a Whole Genome Duplication in the Zizania Genus.</title>
        <authorList>
            <person name="Haas M."/>
            <person name="Kono T."/>
            <person name="Macchietto M."/>
            <person name="Millas R."/>
            <person name="McGilp L."/>
            <person name="Shao M."/>
            <person name="Duquette J."/>
            <person name="Hirsch C.N."/>
            <person name="Kimball J."/>
        </authorList>
    </citation>
    <scope>NUCLEOTIDE SEQUENCE</scope>
    <source>
        <tissue evidence="2">Fresh leaf tissue</tissue>
    </source>
</reference>
<evidence type="ECO:0000256" key="1">
    <source>
        <dbReference type="SAM" id="MobiDB-lite"/>
    </source>
</evidence>
<comment type="caution">
    <text evidence="2">The sequence shown here is derived from an EMBL/GenBank/DDBJ whole genome shotgun (WGS) entry which is preliminary data.</text>
</comment>
<feature type="region of interest" description="Disordered" evidence="1">
    <location>
        <begin position="102"/>
        <end position="148"/>
    </location>
</feature>
<proteinExistence type="predicted"/>
<dbReference type="EMBL" id="JAAALK010000287">
    <property type="protein sequence ID" value="KAG8056599.1"/>
    <property type="molecule type" value="Genomic_DNA"/>
</dbReference>
<dbReference type="AlphaFoldDB" id="A0A8J5VUP1"/>
<sequence>MDVFIWLCYGYLEIFKSIRAVRRENDVRKVSSVRVVFFLQPPVFLYFSLTATSGPLVSRTENFGVSGSPAPRVSPDGRARITAGAVTARAWAPACMRSMIGADDLDDDDTEMGLDDFLEEPEIEEAEPEQESEEEEPEEREYYSEDEE</sequence>
<evidence type="ECO:0000313" key="2">
    <source>
        <dbReference type="EMBL" id="KAG8056599.1"/>
    </source>
</evidence>
<organism evidence="2 3">
    <name type="scientific">Zizania palustris</name>
    <name type="common">Northern wild rice</name>
    <dbReference type="NCBI Taxonomy" id="103762"/>
    <lineage>
        <taxon>Eukaryota</taxon>
        <taxon>Viridiplantae</taxon>
        <taxon>Streptophyta</taxon>
        <taxon>Embryophyta</taxon>
        <taxon>Tracheophyta</taxon>
        <taxon>Spermatophyta</taxon>
        <taxon>Magnoliopsida</taxon>
        <taxon>Liliopsida</taxon>
        <taxon>Poales</taxon>
        <taxon>Poaceae</taxon>
        <taxon>BOP clade</taxon>
        <taxon>Oryzoideae</taxon>
        <taxon>Oryzeae</taxon>
        <taxon>Zizaniinae</taxon>
        <taxon>Zizania</taxon>
    </lineage>
</organism>
<keyword evidence="3" id="KW-1185">Reference proteome</keyword>
<gene>
    <name evidence="2" type="ORF">GUJ93_ZPchr0002g23447</name>
</gene>
<evidence type="ECO:0000313" key="3">
    <source>
        <dbReference type="Proteomes" id="UP000729402"/>
    </source>
</evidence>
<reference evidence="2" key="2">
    <citation type="submission" date="2021-02" db="EMBL/GenBank/DDBJ databases">
        <authorList>
            <person name="Kimball J.A."/>
            <person name="Haas M.W."/>
            <person name="Macchietto M."/>
            <person name="Kono T."/>
            <person name="Duquette J."/>
            <person name="Shao M."/>
        </authorList>
    </citation>
    <scope>NUCLEOTIDE SEQUENCE</scope>
    <source>
        <tissue evidence="2">Fresh leaf tissue</tissue>
    </source>
</reference>
<protein>
    <submittedName>
        <fullName evidence="2">Uncharacterized protein</fullName>
    </submittedName>
</protein>